<dbReference type="Proteomes" id="UP000798602">
    <property type="component" value="Unassembled WGS sequence"/>
</dbReference>
<reference evidence="2" key="1">
    <citation type="submission" date="2020-01" db="EMBL/GenBank/DDBJ databases">
        <title>Sphingomonas sp. strain CSW-10.</title>
        <authorList>
            <person name="Chen W.-M."/>
        </authorList>
    </citation>
    <scope>NUCLEOTIDE SEQUENCE [LARGE SCALE GENOMIC DNA]</scope>
    <source>
        <strain evidence="2">NST-5</strain>
    </source>
</reference>
<protein>
    <recommendedName>
        <fullName evidence="3">DUF2268 domain-containing protein</fullName>
    </recommendedName>
</protein>
<gene>
    <name evidence="1" type="ORF">GV828_11655</name>
</gene>
<evidence type="ECO:0000313" key="2">
    <source>
        <dbReference type="Proteomes" id="UP000798602"/>
    </source>
</evidence>
<proteinExistence type="predicted"/>
<name>A0ABW9ZBE6_9FLAO</name>
<comment type="caution">
    <text evidence="1">The sequence shown here is derived from an EMBL/GenBank/DDBJ whole genome shotgun (WGS) entry which is preliminary data.</text>
</comment>
<sequence length="318" mass="37157">MNKIPCLIVVLLFFNISNCQYKQVIETRDIEHFWNAFDQLQFAANKQDSITIIQTQYIEKATELFKEFIKVRNFTAEEYISLISQYPKFWHSIRKETEQIKYRKEDVEHILDQYEKEITNFKRPNVCFAIGCLRTGGTISDNLILIGTEIAASTPETEKSELSQWLKSVMGTFGDIVSMVSHETIHTQQQGQLRNLAEHSISEGVADFLSEKICSLTINKTSFKYGVANDCSLKKEFVADYYQNKFDLSNWLYNGNKSKNRPADLGYYIGYRIAQEYYNKTENKKKAISYLLHRKNYKKLFKKSEYLKINCDEPNSAF</sequence>
<evidence type="ECO:0000313" key="1">
    <source>
        <dbReference type="EMBL" id="NBL65857.1"/>
    </source>
</evidence>
<dbReference type="InterPro" id="IPR019853">
    <property type="entry name" value="GldB-like"/>
</dbReference>
<evidence type="ECO:0008006" key="3">
    <source>
        <dbReference type="Google" id="ProtNLM"/>
    </source>
</evidence>
<organism evidence="1 2">
    <name type="scientific">Flavobacterium ichthyis</name>
    <dbReference type="NCBI Taxonomy" id="2698827"/>
    <lineage>
        <taxon>Bacteria</taxon>
        <taxon>Pseudomonadati</taxon>
        <taxon>Bacteroidota</taxon>
        <taxon>Flavobacteriia</taxon>
        <taxon>Flavobacteriales</taxon>
        <taxon>Flavobacteriaceae</taxon>
        <taxon>Flavobacterium</taxon>
    </lineage>
</organism>
<dbReference type="RefSeq" id="WP_166537682.1">
    <property type="nucleotide sequence ID" value="NZ_JAABLM010000015.1"/>
</dbReference>
<dbReference type="Pfam" id="PF25594">
    <property type="entry name" value="GldB_lipo"/>
    <property type="match status" value="1"/>
</dbReference>
<dbReference type="EMBL" id="JAABLM010000015">
    <property type="protein sequence ID" value="NBL65857.1"/>
    <property type="molecule type" value="Genomic_DNA"/>
</dbReference>
<accession>A0ABW9ZBE6</accession>
<keyword evidence="2" id="KW-1185">Reference proteome</keyword>